<proteinExistence type="predicted"/>
<accession>A0A1H6XUI3</accession>
<sequence>MRLARYFPVFALGLALAACGHGNAPAGDAVNTQAQEATPSPQPPAPDPSAVAQANAARPLQVSDLDAYAKGMDKEIELRKEASDKATRAKAAKDQQAEVMAIVEMTSAEIESAGARAAGMDAARYAFVKHAVDRVLGSVWMSKAMGKMEGGAQMQQKVGDPYAGLDADVASALKAREGELGKLREDNMAILANAQNL</sequence>
<evidence type="ECO:0000313" key="3">
    <source>
        <dbReference type="EMBL" id="SEJ32703.1"/>
    </source>
</evidence>
<organism evidence="3 4">
    <name type="scientific">Frateuria terrea</name>
    <dbReference type="NCBI Taxonomy" id="529704"/>
    <lineage>
        <taxon>Bacteria</taxon>
        <taxon>Pseudomonadati</taxon>
        <taxon>Pseudomonadota</taxon>
        <taxon>Gammaproteobacteria</taxon>
        <taxon>Lysobacterales</taxon>
        <taxon>Rhodanobacteraceae</taxon>
        <taxon>Frateuria</taxon>
    </lineage>
</organism>
<evidence type="ECO:0000256" key="1">
    <source>
        <dbReference type="SAM" id="MobiDB-lite"/>
    </source>
</evidence>
<dbReference type="EMBL" id="FNYC01000006">
    <property type="protein sequence ID" value="SEJ32703.1"/>
    <property type="molecule type" value="Genomic_DNA"/>
</dbReference>
<name>A0A1H6XUI3_9GAMM</name>
<dbReference type="RefSeq" id="WP_091337257.1">
    <property type="nucleotide sequence ID" value="NZ_FNYC01000006.1"/>
</dbReference>
<protein>
    <submittedName>
        <fullName evidence="3">Uncharacterized protein</fullName>
    </submittedName>
</protein>
<feature type="signal peptide" evidence="2">
    <location>
        <begin position="1"/>
        <end position="26"/>
    </location>
</feature>
<evidence type="ECO:0000256" key="2">
    <source>
        <dbReference type="SAM" id="SignalP"/>
    </source>
</evidence>
<gene>
    <name evidence="3" type="ORF">SAMN04487997_3010</name>
</gene>
<keyword evidence="4" id="KW-1185">Reference proteome</keyword>
<keyword evidence="2" id="KW-0732">Signal</keyword>
<dbReference type="PROSITE" id="PS51257">
    <property type="entry name" value="PROKAR_LIPOPROTEIN"/>
    <property type="match status" value="1"/>
</dbReference>
<dbReference type="AlphaFoldDB" id="A0A1H6XUI3"/>
<reference evidence="3 4" key="1">
    <citation type="submission" date="2016-10" db="EMBL/GenBank/DDBJ databases">
        <authorList>
            <person name="de Groot N.N."/>
        </authorList>
    </citation>
    <scope>NUCLEOTIDE SEQUENCE [LARGE SCALE GENOMIC DNA]</scope>
    <source>
        <strain evidence="3 4">DSM 26515</strain>
    </source>
</reference>
<evidence type="ECO:0000313" key="4">
    <source>
        <dbReference type="Proteomes" id="UP000199420"/>
    </source>
</evidence>
<feature type="chain" id="PRO_5011634007" evidence="2">
    <location>
        <begin position="27"/>
        <end position="197"/>
    </location>
</feature>
<dbReference type="Proteomes" id="UP000199420">
    <property type="component" value="Unassembled WGS sequence"/>
</dbReference>
<feature type="region of interest" description="Disordered" evidence="1">
    <location>
        <begin position="32"/>
        <end position="58"/>
    </location>
</feature>